<dbReference type="Proteomes" id="UP000095286">
    <property type="component" value="Unplaced"/>
</dbReference>
<evidence type="ECO:0000313" key="2">
    <source>
        <dbReference type="WBParaSite" id="RSKR_0000799200.1"/>
    </source>
</evidence>
<sequence length="487" mass="55292">MGMTLYTILEVPMNPHIKDNLSKLAKVVKPKSRNDTIDAGAGNIRFVSEGSWTHENTKNPFDIVGELRGLSQWQTDACEHILLDSELTQKMIEEQFDLGITEAFSYVGFGLFKMYGIKKHVSVMSGLPSDAQFSSFGLTFPIAQIPSLSAPFAADISFINRIWNLFAFFANKMVVNNAVSFGNEMFHKYAPHLKIDLDEEFKKSAFYFLNTDPLVNYAIPTSSKILQIGGFGIAKSNAVDEEYNKILSLRKQNVIVSFGSIAKSSFMTKTMKTNLFNMFRTFSNVTFIWKYDGDFNDKPQDIENVIMTKWLPQVDILNDSRCSAFLTHAGMNSIIEGAKYGVPLLTIPLYGDQPRNAQYVAYSGIGKFLDKKEFNNNGQKLITSIGSLLDNPKYKKNMKLVAKMIKNRPMDPKEIFLSHVRFAAEFGNLLTFDLPDKDMPLWKFAMLDIMMFVLSIISILSFIFYKIAVFLNTLVKRYNKNVHQKDE</sequence>
<accession>A0AC35U716</accession>
<reference evidence="2" key="1">
    <citation type="submission" date="2016-11" db="UniProtKB">
        <authorList>
            <consortium name="WormBaseParasite"/>
        </authorList>
    </citation>
    <scope>IDENTIFICATION</scope>
    <source>
        <strain evidence="2">KR3021</strain>
    </source>
</reference>
<dbReference type="WBParaSite" id="RSKR_0000799200.1">
    <property type="protein sequence ID" value="RSKR_0000799200.1"/>
    <property type="gene ID" value="RSKR_0000799200"/>
</dbReference>
<evidence type="ECO:0000313" key="1">
    <source>
        <dbReference type="Proteomes" id="UP000095286"/>
    </source>
</evidence>
<proteinExistence type="predicted"/>
<organism evidence="1 2">
    <name type="scientific">Rhabditophanes sp. KR3021</name>
    <dbReference type="NCBI Taxonomy" id="114890"/>
    <lineage>
        <taxon>Eukaryota</taxon>
        <taxon>Metazoa</taxon>
        <taxon>Ecdysozoa</taxon>
        <taxon>Nematoda</taxon>
        <taxon>Chromadorea</taxon>
        <taxon>Rhabditida</taxon>
        <taxon>Tylenchina</taxon>
        <taxon>Panagrolaimomorpha</taxon>
        <taxon>Strongyloidoidea</taxon>
        <taxon>Alloionematidae</taxon>
        <taxon>Rhabditophanes</taxon>
    </lineage>
</organism>
<protein>
    <submittedName>
        <fullName evidence="2">UDP-glucuronosyltransferase</fullName>
    </submittedName>
</protein>
<name>A0AC35U716_9BILA</name>